<gene>
    <name evidence="2" type="ORF">FMOSSE_LOCUS9972</name>
</gene>
<evidence type="ECO:0000256" key="1">
    <source>
        <dbReference type="SAM" id="MobiDB-lite"/>
    </source>
</evidence>
<dbReference type="AlphaFoldDB" id="A0A9N9GN41"/>
<reference evidence="2" key="1">
    <citation type="submission" date="2021-06" db="EMBL/GenBank/DDBJ databases">
        <authorList>
            <person name="Kallberg Y."/>
            <person name="Tangrot J."/>
            <person name="Rosling A."/>
        </authorList>
    </citation>
    <scope>NUCLEOTIDE SEQUENCE</scope>
    <source>
        <strain evidence="2">87-6 pot B 2015</strain>
    </source>
</reference>
<accession>A0A9N9GN41</accession>
<feature type="region of interest" description="Disordered" evidence="1">
    <location>
        <begin position="140"/>
        <end position="215"/>
    </location>
</feature>
<feature type="compositionally biased region" description="Polar residues" evidence="1">
    <location>
        <begin position="175"/>
        <end position="187"/>
    </location>
</feature>
<keyword evidence="3" id="KW-1185">Reference proteome</keyword>
<proteinExistence type="predicted"/>
<name>A0A9N9GN41_FUNMO</name>
<evidence type="ECO:0000313" key="2">
    <source>
        <dbReference type="EMBL" id="CAG8620785.1"/>
    </source>
</evidence>
<feature type="compositionally biased region" description="Acidic residues" evidence="1">
    <location>
        <begin position="196"/>
        <end position="214"/>
    </location>
</feature>
<sequence length="574" mass="67111">MTAVLRTNKYLQFFVPDELEGVNDYFKEVEAQNWRLKHYLNYRLENDDIILAWTTVYKDWKESLEIITKNNYKNIPGCICSFCTDLLDINTFEGSSVLSCCMDWYTDFYDRNFDLQFADRIQQLETTIFSSQKMAELLRKTTSKNKRTQDSNEAGPSEKRIRRDTYNFESKMHENTPSPILLSSQTHKLSEGEDQKDQEDEEVDEYEPDSEEDEVKQRRKLVLDFLITQSEELKEQIQLVPTDQYIITSSEETVNVSSLFQEIKSMALSLAQTKKLSYSNNYIYYVLSLSSVFLIPDHRTSPYPNISVTNWKVIRADFRLSYEFDINFQLVQDTTNKAVEAYEEYGKRTAINVVDKALYPRAFGEDKDNIVGDTRILLELIRSYLRSLPLELEWDCPISEPDYWISHLAPILNVYTDDNGACIIWNTRSKNSAKRKKMIDPPLIARTPDATFKCFNILVGGLEVKVPEVKTEQLIFYDLFRLTQFLKEDLDVIINTTNVENPKVFEIHVHGGNAICYVMQLDHEGIYELRECCKVPIPMVMSDLCKMIYAMNKYIAFLKMQRTMFKKLIKTTCK</sequence>
<dbReference type="Proteomes" id="UP000789375">
    <property type="component" value="Unassembled WGS sequence"/>
</dbReference>
<organism evidence="2 3">
    <name type="scientific">Funneliformis mosseae</name>
    <name type="common">Endomycorrhizal fungus</name>
    <name type="synonym">Glomus mosseae</name>
    <dbReference type="NCBI Taxonomy" id="27381"/>
    <lineage>
        <taxon>Eukaryota</taxon>
        <taxon>Fungi</taxon>
        <taxon>Fungi incertae sedis</taxon>
        <taxon>Mucoromycota</taxon>
        <taxon>Glomeromycotina</taxon>
        <taxon>Glomeromycetes</taxon>
        <taxon>Glomerales</taxon>
        <taxon>Glomeraceae</taxon>
        <taxon>Funneliformis</taxon>
    </lineage>
</organism>
<feature type="non-terminal residue" evidence="2">
    <location>
        <position position="574"/>
    </location>
</feature>
<feature type="compositionally biased region" description="Basic and acidic residues" evidence="1">
    <location>
        <begin position="156"/>
        <end position="174"/>
    </location>
</feature>
<dbReference type="EMBL" id="CAJVPP010003109">
    <property type="protein sequence ID" value="CAG8620785.1"/>
    <property type="molecule type" value="Genomic_DNA"/>
</dbReference>
<protein>
    <submittedName>
        <fullName evidence="2">4172_t:CDS:1</fullName>
    </submittedName>
</protein>
<evidence type="ECO:0000313" key="3">
    <source>
        <dbReference type="Proteomes" id="UP000789375"/>
    </source>
</evidence>
<comment type="caution">
    <text evidence="2">The sequence shown here is derived from an EMBL/GenBank/DDBJ whole genome shotgun (WGS) entry which is preliminary data.</text>
</comment>